<dbReference type="EMBL" id="JBELOE010000115">
    <property type="protein sequence ID" value="MER2491379.1"/>
    <property type="molecule type" value="Genomic_DNA"/>
</dbReference>
<feature type="compositionally biased region" description="Basic residues" evidence="1">
    <location>
        <begin position="8"/>
        <end position="17"/>
    </location>
</feature>
<dbReference type="Pfam" id="PF05036">
    <property type="entry name" value="SPOR"/>
    <property type="match status" value="1"/>
</dbReference>
<evidence type="ECO:0000313" key="5">
    <source>
        <dbReference type="Proteomes" id="UP001467690"/>
    </source>
</evidence>
<keyword evidence="2" id="KW-0812">Transmembrane</keyword>
<organism evidence="4 5">
    <name type="scientific">Catenovulum sediminis</name>
    <dbReference type="NCBI Taxonomy" id="1740262"/>
    <lineage>
        <taxon>Bacteria</taxon>
        <taxon>Pseudomonadati</taxon>
        <taxon>Pseudomonadota</taxon>
        <taxon>Gammaproteobacteria</taxon>
        <taxon>Alteromonadales</taxon>
        <taxon>Alteromonadaceae</taxon>
        <taxon>Catenovulum</taxon>
    </lineage>
</organism>
<evidence type="ECO:0000259" key="3">
    <source>
        <dbReference type="PROSITE" id="PS51724"/>
    </source>
</evidence>
<feature type="transmembrane region" description="Helical" evidence="2">
    <location>
        <begin position="31"/>
        <end position="50"/>
    </location>
</feature>
<name>A0ABV1REN0_9ALTE</name>
<dbReference type="Gene3D" id="3.30.70.1070">
    <property type="entry name" value="Sporulation related repeat"/>
    <property type="match status" value="1"/>
</dbReference>
<feature type="domain" description="SPOR" evidence="3">
    <location>
        <begin position="100"/>
        <end position="180"/>
    </location>
</feature>
<feature type="region of interest" description="Disordered" evidence="1">
    <location>
        <begin position="1"/>
        <end position="21"/>
    </location>
</feature>
<evidence type="ECO:0000313" key="4">
    <source>
        <dbReference type="EMBL" id="MER2491379.1"/>
    </source>
</evidence>
<keyword evidence="5" id="KW-1185">Reference proteome</keyword>
<sequence length="180" mass="20863">MARDYVKKGKPTPRTKRKPEPEVAVANHSKLKFMIVLALCLVIGFAYFLWSIKDRAPEPKPKVVEKVKPKALPKVPEEKWEYVKELENKTIEVDVPDRKDQPQKQYQMQCGSFRKLDQANSLKAQIAFTGLESFVKRTEGSNGVWFRVVLGPYDTKRAAESDRHRLQNAKINGCQIWYWT</sequence>
<keyword evidence="2" id="KW-0472">Membrane</keyword>
<gene>
    <name evidence="4" type="ORF">ABS311_05735</name>
</gene>
<dbReference type="InterPro" id="IPR052521">
    <property type="entry name" value="Cell_div_SPOR-domain"/>
</dbReference>
<dbReference type="SUPFAM" id="SSF110997">
    <property type="entry name" value="Sporulation related repeat"/>
    <property type="match status" value="1"/>
</dbReference>
<dbReference type="PANTHER" id="PTHR38687:SF2">
    <property type="entry name" value="CELL DIVISION PROTEIN FTSN"/>
    <property type="match status" value="1"/>
</dbReference>
<proteinExistence type="predicted"/>
<dbReference type="InterPro" id="IPR007730">
    <property type="entry name" value="SPOR-like_dom"/>
</dbReference>
<dbReference type="Proteomes" id="UP001467690">
    <property type="component" value="Unassembled WGS sequence"/>
</dbReference>
<evidence type="ECO:0000256" key="2">
    <source>
        <dbReference type="SAM" id="Phobius"/>
    </source>
</evidence>
<accession>A0ABV1REN0</accession>
<dbReference type="RefSeq" id="WP_143869953.1">
    <property type="nucleotide sequence ID" value="NZ_CP041660.1"/>
</dbReference>
<comment type="caution">
    <text evidence="4">The sequence shown here is derived from an EMBL/GenBank/DDBJ whole genome shotgun (WGS) entry which is preliminary data.</text>
</comment>
<evidence type="ECO:0000256" key="1">
    <source>
        <dbReference type="SAM" id="MobiDB-lite"/>
    </source>
</evidence>
<dbReference type="PROSITE" id="PS51724">
    <property type="entry name" value="SPOR"/>
    <property type="match status" value="1"/>
</dbReference>
<dbReference type="PANTHER" id="PTHR38687">
    <property type="entry name" value="CELL DIVISION PROTEIN DEDD-RELATED"/>
    <property type="match status" value="1"/>
</dbReference>
<dbReference type="InterPro" id="IPR036680">
    <property type="entry name" value="SPOR-like_sf"/>
</dbReference>
<reference evidence="4 5" key="1">
    <citation type="submission" date="2024-06" db="EMBL/GenBank/DDBJ databases">
        <authorList>
            <person name="Chen R.Y."/>
        </authorList>
    </citation>
    <scope>NUCLEOTIDE SEQUENCE [LARGE SCALE GENOMIC DNA]</scope>
    <source>
        <strain evidence="4 5">D2</strain>
    </source>
</reference>
<keyword evidence="2" id="KW-1133">Transmembrane helix</keyword>
<protein>
    <submittedName>
        <fullName evidence="4">SPOR domain-containing protein</fullName>
    </submittedName>
</protein>